<evidence type="ECO:0000256" key="5">
    <source>
        <dbReference type="ARBA" id="ARBA00023136"/>
    </source>
</evidence>
<evidence type="ECO:0000256" key="3">
    <source>
        <dbReference type="ARBA" id="ARBA00022692"/>
    </source>
</evidence>
<dbReference type="InterPro" id="IPR037294">
    <property type="entry name" value="ABC_BtuC-like"/>
</dbReference>
<dbReference type="Proteomes" id="UP000534783">
    <property type="component" value="Unassembled WGS sequence"/>
</dbReference>
<evidence type="ECO:0000313" key="9">
    <source>
        <dbReference type="Proteomes" id="UP000534783"/>
    </source>
</evidence>
<dbReference type="InterPro" id="IPR001626">
    <property type="entry name" value="ABC_TroCD"/>
</dbReference>
<dbReference type="PANTHER" id="PTHR30477">
    <property type="entry name" value="ABC-TRANSPORTER METAL-BINDING PROTEIN"/>
    <property type="match status" value="1"/>
</dbReference>
<keyword evidence="9" id="KW-1185">Reference proteome</keyword>
<feature type="transmembrane region" description="Helical" evidence="7">
    <location>
        <begin position="132"/>
        <end position="150"/>
    </location>
</feature>
<feature type="transmembrane region" description="Helical" evidence="7">
    <location>
        <begin position="195"/>
        <end position="212"/>
    </location>
</feature>
<comment type="subcellular location">
    <subcellularLocation>
        <location evidence="6">Cell membrane</location>
        <topology evidence="6">Multi-pass membrane protein</topology>
    </subcellularLocation>
    <subcellularLocation>
        <location evidence="1">Membrane</location>
        <topology evidence="1">Multi-pass membrane protein</topology>
    </subcellularLocation>
</comment>
<feature type="transmembrane region" description="Helical" evidence="7">
    <location>
        <begin position="170"/>
        <end position="189"/>
    </location>
</feature>
<keyword evidence="3 6" id="KW-0812">Transmembrane</keyword>
<organism evidence="8 9">
    <name type="scientific">Candidatus Manganitrophus noduliformans</name>
    <dbReference type="NCBI Taxonomy" id="2606439"/>
    <lineage>
        <taxon>Bacteria</taxon>
        <taxon>Pseudomonadati</taxon>
        <taxon>Nitrospirota</taxon>
        <taxon>Nitrospiria</taxon>
        <taxon>Candidatus Troglogloeales</taxon>
        <taxon>Candidatus Manganitrophaceae</taxon>
        <taxon>Candidatus Manganitrophus</taxon>
    </lineage>
</organism>
<feature type="transmembrane region" description="Helical" evidence="7">
    <location>
        <begin position="91"/>
        <end position="112"/>
    </location>
</feature>
<reference evidence="8 9" key="1">
    <citation type="journal article" date="2020" name="Nature">
        <title>Bacterial chemolithoautotrophy via manganese oxidation.</title>
        <authorList>
            <person name="Yu H."/>
            <person name="Leadbetter J.R."/>
        </authorList>
    </citation>
    <scope>NUCLEOTIDE SEQUENCE [LARGE SCALE GENOMIC DNA]</scope>
    <source>
        <strain evidence="8 9">Mn-1</strain>
    </source>
</reference>
<proteinExistence type="inferred from homology"/>
<comment type="caution">
    <text evidence="8">The sequence shown here is derived from an EMBL/GenBank/DDBJ whole genome shotgun (WGS) entry which is preliminary data.</text>
</comment>
<dbReference type="GO" id="GO:0055085">
    <property type="term" value="P:transmembrane transport"/>
    <property type="evidence" value="ECO:0007669"/>
    <property type="project" value="InterPro"/>
</dbReference>
<gene>
    <name evidence="8" type="ORF">MNODULE_12255</name>
</gene>
<dbReference type="Gene3D" id="1.10.3470.10">
    <property type="entry name" value="ABC transporter involved in vitamin B12 uptake, BtuC"/>
    <property type="match status" value="1"/>
</dbReference>
<dbReference type="EMBL" id="VTOW01000002">
    <property type="protein sequence ID" value="NKE71513.1"/>
    <property type="molecule type" value="Genomic_DNA"/>
</dbReference>
<feature type="transmembrane region" description="Helical" evidence="7">
    <location>
        <begin position="246"/>
        <end position="263"/>
    </location>
</feature>
<evidence type="ECO:0000256" key="1">
    <source>
        <dbReference type="ARBA" id="ARBA00004141"/>
    </source>
</evidence>
<dbReference type="AlphaFoldDB" id="A0A7X6IBD4"/>
<dbReference type="GO" id="GO:0043190">
    <property type="term" value="C:ATP-binding cassette (ABC) transporter complex"/>
    <property type="evidence" value="ECO:0007669"/>
    <property type="project" value="InterPro"/>
</dbReference>
<comment type="similarity">
    <text evidence="2 6">Belongs to the ABC-3 integral membrane protein family.</text>
</comment>
<evidence type="ECO:0000256" key="4">
    <source>
        <dbReference type="ARBA" id="ARBA00022989"/>
    </source>
</evidence>
<dbReference type="CDD" id="cd06550">
    <property type="entry name" value="TM_ABC_iron-siderophores_like"/>
    <property type="match status" value="1"/>
</dbReference>
<keyword evidence="6" id="KW-0813">Transport</keyword>
<feature type="transmembrane region" description="Helical" evidence="7">
    <location>
        <begin position="219"/>
        <end position="240"/>
    </location>
</feature>
<name>A0A7X6IBD4_9BACT</name>
<evidence type="ECO:0000256" key="7">
    <source>
        <dbReference type="SAM" id="Phobius"/>
    </source>
</evidence>
<dbReference type="GO" id="GO:0010043">
    <property type="term" value="P:response to zinc ion"/>
    <property type="evidence" value="ECO:0007669"/>
    <property type="project" value="TreeGrafter"/>
</dbReference>
<evidence type="ECO:0000256" key="6">
    <source>
        <dbReference type="RuleBase" id="RU003943"/>
    </source>
</evidence>
<keyword evidence="4 7" id="KW-1133">Transmembrane helix</keyword>
<protein>
    <submittedName>
        <fullName evidence="8">Metal ABC transporter permease</fullName>
    </submittedName>
</protein>
<dbReference type="SUPFAM" id="SSF81345">
    <property type="entry name" value="ABC transporter involved in vitamin B12 uptake, BtuC"/>
    <property type="match status" value="1"/>
</dbReference>
<keyword evidence="5 7" id="KW-0472">Membrane</keyword>
<evidence type="ECO:0000256" key="2">
    <source>
        <dbReference type="ARBA" id="ARBA00008034"/>
    </source>
</evidence>
<dbReference type="Pfam" id="PF00950">
    <property type="entry name" value="ABC-3"/>
    <property type="match status" value="1"/>
</dbReference>
<evidence type="ECO:0000313" key="8">
    <source>
        <dbReference type="EMBL" id="NKE71513.1"/>
    </source>
</evidence>
<dbReference type="PANTHER" id="PTHR30477:SF0">
    <property type="entry name" value="METAL TRANSPORT SYSTEM MEMBRANE PROTEIN TM_0125-RELATED"/>
    <property type="match status" value="1"/>
</dbReference>
<accession>A0A7X6IBD4</accession>
<sequence length="281" mass="30583">MLEMLSYGFMQRALLASFLIGLVCSVIGVFVVLKGLSFIGAGTAHAAFAGVALAFLIGANPLLMAVFFGLSTVWITGYLQQTGKMKPDVSIGIFYTLTMALAILFIGLMKAYNPEVYGYLFGSILSVTPSDLKAILLLSLGILLTIFLFFKEFHFISFDQEMAEASGIPARNLFFLLLSLISLTIVISLQAVGAILVFALLVIPAAAAQQWATKMRTMIIISILIGISSSWAGVILSYWFDLPSGSTIVLLATLFFFLSVLFSPKRRRSAFRKESAEKIPE</sequence>
<feature type="transmembrane region" description="Helical" evidence="7">
    <location>
        <begin position="12"/>
        <end position="33"/>
    </location>
</feature>